<dbReference type="Proteomes" id="UP001499854">
    <property type="component" value="Unassembled WGS sequence"/>
</dbReference>
<reference evidence="2" key="1">
    <citation type="journal article" date="2019" name="Int. J. Syst. Evol. Microbiol.">
        <title>The Global Catalogue of Microorganisms (GCM) 10K type strain sequencing project: providing services to taxonomists for standard genome sequencing and annotation.</title>
        <authorList>
            <consortium name="The Broad Institute Genomics Platform"/>
            <consortium name="The Broad Institute Genome Sequencing Center for Infectious Disease"/>
            <person name="Wu L."/>
            <person name="Ma J."/>
        </authorList>
    </citation>
    <scope>NUCLEOTIDE SEQUENCE [LARGE SCALE GENOMIC DNA]</scope>
    <source>
        <strain evidence="2">JCM 16013</strain>
    </source>
</reference>
<organism evidence="1 2">
    <name type="scientific">Catenulispora subtropica</name>
    <dbReference type="NCBI Taxonomy" id="450798"/>
    <lineage>
        <taxon>Bacteria</taxon>
        <taxon>Bacillati</taxon>
        <taxon>Actinomycetota</taxon>
        <taxon>Actinomycetes</taxon>
        <taxon>Catenulisporales</taxon>
        <taxon>Catenulisporaceae</taxon>
        <taxon>Catenulispora</taxon>
    </lineage>
</organism>
<comment type="caution">
    <text evidence="1">The sequence shown here is derived from an EMBL/GenBank/DDBJ whole genome shotgun (WGS) entry which is preliminary data.</text>
</comment>
<sequence>MVTAVRARAARAGNPWDVRNLRITPILASRLPGGGETRRREVRGWGSRIGFSGGLPGWVSRAAGEVSRAED</sequence>
<keyword evidence="2" id="KW-1185">Reference proteome</keyword>
<dbReference type="EMBL" id="BAAAQM010000021">
    <property type="protein sequence ID" value="GAA1975732.1"/>
    <property type="molecule type" value="Genomic_DNA"/>
</dbReference>
<accession>A0ABP5D8M8</accession>
<evidence type="ECO:0000313" key="2">
    <source>
        <dbReference type="Proteomes" id="UP001499854"/>
    </source>
</evidence>
<name>A0ABP5D8M8_9ACTN</name>
<proteinExistence type="predicted"/>
<protein>
    <submittedName>
        <fullName evidence="1">Uncharacterized protein</fullName>
    </submittedName>
</protein>
<gene>
    <name evidence="1" type="ORF">GCM10009838_39940</name>
</gene>
<evidence type="ECO:0000313" key="1">
    <source>
        <dbReference type="EMBL" id="GAA1975732.1"/>
    </source>
</evidence>